<evidence type="ECO:0000256" key="5">
    <source>
        <dbReference type="RuleBase" id="RU362064"/>
    </source>
</evidence>
<dbReference type="NCBIfam" id="TIGR03500">
    <property type="entry name" value="FliO_TIGR"/>
    <property type="match status" value="1"/>
</dbReference>
<evidence type="ECO:0000256" key="3">
    <source>
        <dbReference type="ARBA" id="ARBA00022989"/>
    </source>
</evidence>
<name>A0A098B2J6_DESHA</name>
<keyword evidence="6" id="KW-0966">Cell projection</keyword>
<evidence type="ECO:0000256" key="1">
    <source>
        <dbReference type="ARBA" id="ARBA00022475"/>
    </source>
</evidence>
<dbReference type="InterPro" id="IPR022781">
    <property type="entry name" value="Flagellar_biosynth_FliO"/>
</dbReference>
<keyword evidence="5" id="KW-0975">Bacterial flagellum</keyword>
<keyword evidence="1 5" id="KW-1003">Cell membrane</keyword>
<feature type="transmembrane region" description="Helical" evidence="5">
    <location>
        <begin position="31"/>
        <end position="53"/>
    </location>
</feature>
<keyword evidence="6" id="KW-0969">Cilium</keyword>
<dbReference type="GO" id="GO:0009425">
    <property type="term" value="C:bacterial-type flagellum basal body"/>
    <property type="evidence" value="ECO:0007669"/>
    <property type="project" value="UniProtKB-SubCell"/>
</dbReference>
<protein>
    <recommendedName>
        <fullName evidence="5">Flagellar protein</fullName>
    </recommendedName>
</protein>
<organism evidence="6">
    <name type="scientific">Desulfitobacterium hafniense</name>
    <name type="common">Desulfitobacterium frappieri</name>
    <dbReference type="NCBI Taxonomy" id="49338"/>
    <lineage>
        <taxon>Bacteria</taxon>
        <taxon>Bacillati</taxon>
        <taxon>Bacillota</taxon>
        <taxon>Clostridia</taxon>
        <taxon>Eubacteriales</taxon>
        <taxon>Desulfitobacteriaceae</taxon>
        <taxon>Desulfitobacterium</taxon>
    </lineage>
</organism>
<dbReference type="Pfam" id="PF04347">
    <property type="entry name" value="FliO"/>
    <property type="match status" value="1"/>
</dbReference>
<dbReference type="RefSeq" id="WP_144678227.1">
    <property type="nucleotide sequence ID" value="NZ_LK996017.1"/>
</dbReference>
<keyword evidence="3 5" id="KW-1133">Transmembrane helix</keyword>
<reference evidence="6" key="1">
    <citation type="submission" date="2014-07" db="EMBL/GenBank/DDBJ databases">
        <authorList>
            <person name="Hornung V.Bastian."/>
        </authorList>
    </citation>
    <scope>NUCLEOTIDE SEQUENCE</scope>
    <source>
        <strain evidence="6">PCE-S</strain>
    </source>
</reference>
<gene>
    <name evidence="6" type="ORF">DPCES_3217</name>
</gene>
<dbReference type="EMBL" id="LK996017">
    <property type="protein sequence ID" value="CDX03104.1"/>
    <property type="molecule type" value="Genomic_DNA"/>
</dbReference>
<evidence type="ECO:0000256" key="4">
    <source>
        <dbReference type="ARBA" id="ARBA00023136"/>
    </source>
</evidence>
<proteinExistence type="inferred from homology"/>
<sequence>MPNIQVSIDEKTPFQPQMTGEVSRSVSDPSYWGGIIGTILVFLLILIVALWVIRKMNQASFRGMQAPWARVLDRQMLNASQSLYLVEIAGKLQILGGTDHHLTKIDEINDPELAAEILDELAHRPTERVEGILSGIAQRTFGGKRRRGKEPFADELERLLEEVDQ</sequence>
<accession>A0A098B2J6</accession>
<keyword evidence="4 5" id="KW-0472">Membrane</keyword>
<dbReference type="PATRIC" id="fig|49338.4.peg.3466"/>
<keyword evidence="6" id="KW-0282">Flagellum</keyword>
<evidence type="ECO:0000256" key="2">
    <source>
        <dbReference type="ARBA" id="ARBA00022692"/>
    </source>
</evidence>
<dbReference type="GO" id="GO:0005886">
    <property type="term" value="C:plasma membrane"/>
    <property type="evidence" value="ECO:0007669"/>
    <property type="project" value="UniProtKB-SubCell"/>
</dbReference>
<keyword evidence="2 5" id="KW-0812">Transmembrane</keyword>
<dbReference type="GO" id="GO:0044781">
    <property type="term" value="P:bacterial-type flagellum organization"/>
    <property type="evidence" value="ECO:0007669"/>
    <property type="project" value="UniProtKB-UniRule"/>
</dbReference>
<evidence type="ECO:0000313" key="6">
    <source>
        <dbReference type="EMBL" id="CDX03104.1"/>
    </source>
</evidence>
<dbReference type="AlphaFoldDB" id="A0A098B2J6"/>
<comment type="subcellular location">
    <subcellularLocation>
        <location evidence="5">Cell membrane</location>
    </subcellularLocation>
    <subcellularLocation>
        <location evidence="5">Bacterial flagellum basal body</location>
    </subcellularLocation>
</comment>
<comment type="similarity">
    <text evidence="5">Belongs to the FliO/MopB family.</text>
</comment>